<organism evidence="1 2">
    <name type="scientific">Tanacetum coccineum</name>
    <dbReference type="NCBI Taxonomy" id="301880"/>
    <lineage>
        <taxon>Eukaryota</taxon>
        <taxon>Viridiplantae</taxon>
        <taxon>Streptophyta</taxon>
        <taxon>Embryophyta</taxon>
        <taxon>Tracheophyta</taxon>
        <taxon>Spermatophyta</taxon>
        <taxon>Magnoliopsida</taxon>
        <taxon>eudicotyledons</taxon>
        <taxon>Gunneridae</taxon>
        <taxon>Pentapetalae</taxon>
        <taxon>asterids</taxon>
        <taxon>campanulids</taxon>
        <taxon>Asterales</taxon>
        <taxon>Asteraceae</taxon>
        <taxon>Asteroideae</taxon>
        <taxon>Anthemideae</taxon>
        <taxon>Anthemidinae</taxon>
        <taxon>Tanacetum</taxon>
    </lineage>
</organism>
<reference evidence="1" key="2">
    <citation type="submission" date="2022-01" db="EMBL/GenBank/DDBJ databases">
        <authorList>
            <person name="Yamashiro T."/>
            <person name="Shiraishi A."/>
            <person name="Satake H."/>
            <person name="Nakayama K."/>
        </authorList>
    </citation>
    <scope>NUCLEOTIDE SEQUENCE</scope>
</reference>
<reference evidence="1" key="1">
    <citation type="journal article" date="2022" name="Int. J. Mol. Sci.">
        <title>Draft Genome of Tanacetum Coccineum: Genomic Comparison of Closely Related Tanacetum-Family Plants.</title>
        <authorList>
            <person name="Yamashiro T."/>
            <person name="Shiraishi A."/>
            <person name="Nakayama K."/>
            <person name="Satake H."/>
        </authorList>
    </citation>
    <scope>NUCLEOTIDE SEQUENCE</scope>
</reference>
<evidence type="ECO:0000313" key="1">
    <source>
        <dbReference type="EMBL" id="GJS97387.1"/>
    </source>
</evidence>
<dbReference type="EMBL" id="BQNB010011959">
    <property type="protein sequence ID" value="GJS97387.1"/>
    <property type="molecule type" value="Genomic_DNA"/>
</dbReference>
<keyword evidence="2" id="KW-1185">Reference proteome</keyword>
<accession>A0ABQ5A7Z1</accession>
<sequence length="125" mass="13132">MPSRFSIYGADKPIIYPSTSGRSGSRTLLDLISGVYSGQTQPLARWKLGLGNIIPMVNWWCVWIWVGHPDDGSNGDSTGGGDECAGGVVHLASRSLAEGGDSEICSDSDRVVMARSLSTSASGGR</sequence>
<gene>
    <name evidence="1" type="ORF">Tco_0804355</name>
</gene>
<dbReference type="Proteomes" id="UP001151760">
    <property type="component" value="Unassembled WGS sequence"/>
</dbReference>
<proteinExistence type="predicted"/>
<comment type="caution">
    <text evidence="1">The sequence shown here is derived from an EMBL/GenBank/DDBJ whole genome shotgun (WGS) entry which is preliminary data.</text>
</comment>
<protein>
    <submittedName>
        <fullName evidence="1">Uncharacterized protein</fullName>
    </submittedName>
</protein>
<name>A0ABQ5A7Z1_9ASTR</name>
<evidence type="ECO:0000313" key="2">
    <source>
        <dbReference type="Proteomes" id="UP001151760"/>
    </source>
</evidence>
<feature type="non-terminal residue" evidence="1">
    <location>
        <position position="125"/>
    </location>
</feature>